<organism evidence="3 4">
    <name type="scientific">Methylobacterium gnaphalii</name>
    <dbReference type="NCBI Taxonomy" id="1010610"/>
    <lineage>
        <taxon>Bacteria</taxon>
        <taxon>Pseudomonadati</taxon>
        <taxon>Pseudomonadota</taxon>
        <taxon>Alphaproteobacteria</taxon>
        <taxon>Hyphomicrobiales</taxon>
        <taxon>Methylobacteriaceae</taxon>
        <taxon>Methylobacterium</taxon>
    </lineage>
</organism>
<keyword evidence="1" id="KW-0597">Phosphoprotein</keyword>
<dbReference type="Gene3D" id="3.40.50.2300">
    <property type="match status" value="1"/>
</dbReference>
<evidence type="ECO:0000313" key="4">
    <source>
        <dbReference type="Proteomes" id="UP000321750"/>
    </source>
</evidence>
<sequence>MPENPLSGRRILVVEDDYFLADDLQRRLRASGAIVLGPVPSVEGALGLVDRETVDAASIDVKLGVEMAYPVADALRARGVPFLLTTGYDQASLPERYAKAPRLEKPVAVEEVLRALGRLLNAA</sequence>
<dbReference type="OrthoDB" id="582170at2"/>
<dbReference type="GO" id="GO:0000160">
    <property type="term" value="P:phosphorelay signal transduction system"/>
    <property type="evidence" value="ECO:0007669"/>
    <property type="project" value="InterPro"/>
</dbReference>
<dbReference type="Proteomes" id="UP000321750">
    <property type="component" value="Unassembled WGS sequence"/>
</dbReference>
<reference evidence="3 4" key="1">
    <citation type="submission" date="2019-07" db="EMBL/GenBank/DDBJ databases">
        <title>Whole genome shotgun sequence of Methylobacterium gnaphalii NBRC 107716.</title>
        <authorList>
            <person name="Hosoyama A."/>
            <person name="Uohara A."/>
            <person name="Ohji S."/>
            <person name="Ichikawa N."/>
        </authorList>
    </citation>
    <scope>NUCLEOTIDE SEQUENCE [LARGE SCALE GENOMIC DNA]</scope>
    <source>
        <strain evidence="3 4">NBRC 107716</strain>
    </source>
</reference>
<evidence type="ECO:0000256" key="1">
    <source>
        <dbReference type="PROSITE-ProRule" id="PRU00169"/>
    </source>
</evidence>
<dbReference type="PROSITE" id="PS50110">
    <property type="entry name" value="RESPONSE_REGULATORY"/>
    <property type="match status" value="1"/>
</dbReference>
<dbReference type="InterPro" id="IPR001789">
    <property type="entry name" value="Sig_transdc_resp-reg_receiver"/>
</dbReference>
<gene>
    <name evidence="3" type="primary">exsF_1</name>
    <name evidence="3" type="ORF">MGN01_26460</name>
</gene>
<protein>
    <submittedName>
        <fullName evidence="3">Response regulator</fullName>
    </submittedName>
</protein>
<accession>A0A512JLH3</accession>
<keyword evidence="4" id="KW-1185">Reference proteome</keyword>
<dbReference type="AlphaFoldDB" id="A0A512JLH3"/>
<comment type="caution">
    <text evidence="3">The sequence shown here is derived from an EMBL/GenBank/DDBJ whole genome shotgun (WGS) entry which is preliminary data.</text>
</comment>
<evidence type="ECO:0000259" key="2">
    <source>
        <dbReference type="PROSITE" id="PS50110"/>
    </source>
</evidence>
<feature type="modified residue" description="4-aspartylphosphate" evidence="1">
    <location>
        <position position="60"/>
    </location>
</feature>
<dbReference type="EMBL" id="BJZV01000013">
    <property type="protein sequence ID" value="GEP10801.1"/>
    <property type="molecule type" value="Genomic_DNA"/>
</dbReference>
<evidence type="ECO:0000313" key="3">
    <source>
        <dbReference type="EMBL" id="GEP10801.1"/>
    </source>
</evidence>
<dbReference type="InterPro" id="IPR011006">
    <property type="entry name" value="CheY-like_superfamily"/>
</dbReference>
<dbReference type="RefSeq" id="WP_147047053.1">
    <property type="nucleotide sequence ID" value="NZ_BJZV01000013.1"/>
</dbReference>
<proteinExistence type="predicted"/>
<name>A0A512JLH3_9HYPH</name>
<feature type="domain" description="Response regulatory" evidence="2">
    <location>
        <begin position="10"/>
        <end position="120"/>
    </location>
</feature>
<dbReference type="SUPFAM" id="SSF52172">
    <property type="entry name" value="CheY-like"/>
    <property type="match status" value="1"/>
</dbReference>